<dbReference type="GO" id="GO:0004905">
    <property type="term" value="F:type I interferon receptor activity"/>
    <property type="evidence" value="ECO:0007669"/>
    <property type="project" value="TreeGrafter"/>
</dbReference>
<keyword evidence="1" id="KW-0732">Signal</keyword>
<dbReference type="GeneTree" id="ENSGT00510000049322"/>
<accession>A0A8C0E910</accession>
<protein>
    <submittedName>
        <fullName evidence="3">Interferon alpha and beta receptor subunit 2</fullName>
    </submittedName>
</protein>
<dbReference type="Ensembl" id="ENSBMST00010032448.1">
    <property type="protein sequence ID" value="ENSBMSP00010029482.1"/>
    <property type="gene ID" value="ENSBMSG00010021336.1"/>
</dbReference>
<dbReference type="GO" id="GO:0042018">
    <property type="term" value="F:interleukin-22 receptor activity"/>
    <property type="evidence" value="ECO:0007669"/>
    <property type="project" value="TreeGrafter"/>
</dbReference>
<feature type="domain" description="Fibronectin type-III" evidence="2">
    <location>
        <begin position="12"/>
        <end position="109"/>
    </location>
</feature>
<evidence type="ECO:0000313" key="3">
    <source>
        <dbReference type="Ensembl" id="ENSBMSP00010029482.1"/>
    </source>
</evidence>
<dbReference type="AlphaFoldDB" id="A0A8C0E910"/>
<dbReference type="SUPFAM" id="SSF49265">
    <property type="entry name" value="Fibronectin type III"/>
    <property type="match status" value="1"/>
</dbReference>
<dbReference type="PANTHER" id="PTHR20859:SF84">
    <property type="entry name" value="INTERFERON ALPHA_BETA RECEPTOR 2"/>
    <property type="match status" value="1"/>
</dbReference>
<name>A0A8C0E910_BALMU</name>
<dbReference type="InterPro" id="IPR036116">
    <property type="entry name" value="FN3_sf"/>
</dbReference>
<dbReference type="Pfam" id="PF01108">
    <property type="entry name" value="Tissue_fac"/>
    <property type="match status" value="1"/>
</dbReference>
<dbReference type="GO" id="GO:0005886">
    <property type="term" value="C:plasma membrane"/>
    <property type="evidence" value="ECO:0007669"/>
    <property type="project" value="TreeGrafter"/>
</dbReference>
<dbReference type="FunFam" id="2.60.40.10:FF:001156">
    <property type="entry name" value="Interferon alpha/beta receptor 2"/>
    <property type="match status" value="1"/>
</dbReference>
<proteinExistence type="predicted"/>
<dbReference type="Gene3D" id="2.60.40.10">
    <property type="entry name" value="Immunoglobulins"/>
    <property type="match status" value="2"/>
</dbReference>
<sequence length="204" mass="23184">SVYTVLSSCFLSLSTLTMCYSSVNYFSDESCTLKMTLRNLQSILSWEFKNHSVVPTHYTLWYTIMSKQEDMKIVGDCTNITRSFCDLTDVWVNMTEMYIPKVVGFRGNAALVSCMGSFFLAMDTLPLDPPEFEIIRFTDHVSVNVKFQSVAPKILNEEELQFYLALIEEQSGGIVKKVSGQNSPELAMNTLPKKKICNDLNNYN</sequence>
<organism evidence="3">
    <name type="scientific">Balaenoptera musculus</name>
    <name type="common">Blue whale</name>
    <dbReference type="NCBI Taxonomy" id="9771"/>
    <lineage>
        <taxon>Eukaryota</taxon>
        <taxon>Metazoa</taxon>
        <taxon>Chordata</taxon>
        <taxon>Craniata</taxon>
        <taxon>Vertebrata</taxon>
        <taxon>Euteleostomi</taxon>
        <taxon>Mammalia</taxon>
        <taxon>Eutheria</taxon>
        <taxon>Laurasiatheria</taxon>
        <taxon>Artiodactyla</taxon>
        <taxon>Whippomorpha</taxon>
        <taxon>Cetacea</taxon>
        <taxon>Mysticeti</taxon>
        <taxon>Balaenopteridae</taxon>
        <taxon>Balaenoptera</taxon>
    </lineage>
</organism>
<dbReference type="InterPro" id="IPR003961">
    <property type="entry name" value="FN3_dom"/>
</dbReference>
<evidence type="ECO:0000256" key="1">
    <source>
        <dbReference type="SAM" id="SignalP"/>
    </source>
</evidence>
<dbReference type="InterPro" id="IPR013783">
    <property type="entry name" value="Ig-like_fold"/>
</dbReference>
<evidence type="ECO:0000259" key="2">
    <source>
        <dbReference type="Pfam" id="PF01108"/>
    </source>
</evidence>
<dbReference type="PANTHER" id="PTHR20859">
    <property type="entry name" value="INTERFERON/INTERLEUKIN RECEPTOR"/>
    <property type="match status" value="1"/>
</dbReference>
<feature type="chain" id="PRO_5034188735" evidence="1">
    <location>
        <begin position="22"/>
        <end position="204"/>
    </location>
</feature>
<reference evidence="3" key="1">
    <citation type="submission" date="2023-09" db="UniProtKB">
        <authorList>
            <consortium name="Ensembl"/>
        </authorList>
    </citation>
    <scope>IDENTIFICATION</scope>
</reference>
<gene>
    <name evidence="3" type="primary">IFNAR2</name>
</gene>
<feature type="signal peptide" evidence="1">
    <location>
        <begin position="1"/>
        <end position="21"/>
    </location>
</feature>
<dbReference type="InterPro" id="IPR050650">
    <property type="entry name" value="Type-II_Cytokine-TF_Rcpt"/>
</dbReference>